<evidence type="ECO:0000313" key="8">
    <source>
        <dbReference type="Proteomes" id="UP000196878"/>
    </source>
</evidence>
<evidence type="ECO:0000256" key="2">
    <source>
        <dbReference type="ARBA" id="ARBA00022679"/>
    </source>
</evidence>
<dbReference type="PANTHER" id="PTHR43085:SF1">
    <property type="entry name" value="PSEUDOURIDINE KINASE-RELATED"/>
    <property type="match status" value="1"/>
</dbReference>
<proteinExistence type="inferred from homology"/>
<keyword evidence="5" id="KW-0067">ATP-binding</keyword>
<evidence type="ECO:0000313" key="7">
    <source>
        <dbReference type="EMBL" id="OWJ74377.1"/>
    </source>
</evidence>
<dbReference type="InterPro" id="IPR029056">
    <property type="entry name" value="Ribokinase-like"/>
</dbReference>
<accession>A0A212A625</accession>
<dbReference type="InterPro" id="IPR050306">
    <property type="entry name" value="PfkB_Carbo_kinase"/>
</dbReference>
<dbReference type="Pfam" id="PF00294">
    <property type="entry name" value="PfkB"/>
    <property type="match status" value="1"/>
</dbReference>
<sequence>MTARILCIGEALIDMVPRDLLGRTAFLPLAGGAVYNTAIAARRLGADVAFCCGLSSDMFGEQLAQALLRDGVDISPCPRSDRPTTLAFVTLTDGQARYSFFDENTAARMIQPADLPDIAPDIGAVFLGGISLVSEPCATTIETFATRAAEAGRLIMLDPNIRPGFISDEAGYRARLDRLMRRAHVVKLSAEDMVWLLGPVTPAEGAAELRALGPRVVLVTEGADGGSAYLEGGVAQIRPPAVTVADTVGAGDTFNAGFLASLADACLLSPEGIAGLTAATVAQHLEQAVHASCLSVTRIGADPPAREELAIFRRGLARPA</sequence>
<comment type="caution">
    <text evidence="7">The sequence shown here is derived from an EMBL/GenBank/DDBJ whole genome shotgun (WGS) entry which is preliminary data.</text>
</comment>
<gene>
    <name evidence="7" type="ORF">CDV49_19580</name>
</gene>
<protein>
    <submittedName>
        <fullName evidence="7">Carbohydrate kinase</fullName>
    </submittedName>
</protein>
<name>A0A212A625_9RHOB</name>
<evidence type="ECO:0000259" key="6">
    <source>
        <dbReference type="Pfam" id="PF00294"/>
    </source>
</evidence>
<dbReference type="PROSITE" id="PS00584">
    <property type="entry name" value="PFKB_KINASES_2"/>
    <property type="match status" value="1"/>
</dbReference>
<dbReference type="PANTHER" id="PTHR43085">
    <property type="entry name" value="HEXOKINASE FAMILY MEMBER"/>
    <property type="match status" value="1"/>
</dbReference>
<dbReference type="Proteomes" id="UP000196878">
    <property type="component" value="Unassembled WGS sequence"/>
</dbReference>
<keyword evidence="4 7" id="KW-0418">Kinase</keyword>
<evidence type="ECO:0000256" key="1">
    <source>
        <dbReference type="ARBA" id="ARBA00010688"/>
    </source>
</evidence>
<dbReference type="AlphaFoldDB" id="A0A212A625"/>
<organism evidence="7 8">
    <name type="scientific">Haematobacter genomosp. 1</name>
    <dbReference type="NCBI Taxonomy" id="366618"/>
    <lineage>
        <taxon>Bacteria</taxon>
        <taxon>Pseudomonadati</taxon>
        <taxon>Pseudomonadota</taxon>
        <taxon>Alphaproteobacteria</taxon>
        <taxon>Rhodobacterales</taxon>
        <taxon>Paracoccaceae</taxon>
        <taxon>Haematobacter</taxon>
    </lineage>
</organism>
<keyword evidence="8" id="KW-1185">Reference proteome</keyword>
<dbReference type="RefSeq" id="WP_088216960.1">
    <property type="nucleotide sequence ID" value="NZ_NIPW01000068.1"/>
</dbReference>
<dbReference type="GO" id="GO:0016301">
    <property type="term" value="F:kinase activity"/>
    <property type="evidence" value="ECO:0007669"/>
    <property type="project" value="UniProtKB-KW"/>
</dbReference>
<comment type="similarity">
    <text evidence="1">Belongs to the carbohydrate kinase PfkB family.</text>
</comment>
<dbReference type="CDD" id="cd01167">
    <property type="entry name" value="bac_FRK"/>
    <property type="match status" value="1"/>
</dbReference>
<evidence type="ECO:0000256" key="4">
    <source>
        <dbReference type="ARBA" id="ARBA00022777"/>
    </source>
</evidence>
<feature type="domain" description="Carbohydrate kinase PfkB" evidence="6">
    <location>
        <begin position="4"/>
        <end position="304"/>
    </location>
</feature>
<dbReference type="InterPro" id="IPR002173">
    <property type="entry name" value="Carboh/pur_kinase_PfkB_CS"/>
</dbReference>
<dbReference type="GO" id="GO:0005524">
    <property type="term" value="F:ATP binding"/>
    <property type="evidence" value="ECO:0007669"/>
    <property type="project" value="UniProtKB-KW"/>
</dbReference>
<reference evidence="7 8" key="1">
    <citation type="submission" date="2016-12" db="EMBL/GenBank/DDBJ databases">
        <title>Comparison of Traditional DNA-DNA Hybridization with In Silico Genomic Analysis.</title>
        <authorList>
            <person name="Nicholson A.C."/>
            <person name="Humrighouse B.W."/>
            <person name="Graziano J."/>
            <person name="Lasker B."/>
            <person name="Whitney A.M."/>
            <person name="Mcquiston J.R."/>
        </authorList>
    </citation>
    <scope>NUCLEOTIDE SEQUENCE [LARGE SCALE GENOMIC DNA]</scope>
    <source>
        <strain evidence="7 8">H2240</strain>
    </source>
</reference>
<evidence type="ECO:0000256" key="5">
    <source>
        <dbReference type="ARBA" id="ARBA00022840"/>
    </source>
</evidence>
<keyword evidence="3" id="KW-0547">Nucleotide-binding</keyword>
<dbReference type="SUPFAM" id="SSF53613">
    <property type="entry name" value="Ribokinase-like"/>
    <property type="match status" value="1"/>
</dbReference>
<dbReference type="EMBL" id="NIPW01000068">
    <property type="protein sequence ID" value="OWJ74377.1"/>
    <property type="molecule type" value="Genomic_DNA"/>
</dbReference>
<dbReference type="OrthoDB" id="9795789at2"/>
<keyword evidence="2" id="KW-0808">Transferase</keyword>
<dbReference type="InterPro" id="IPR011611">
    <property type="entry name" value="PfkB_dom"/>
</dbReference>
<evidence type="ECO:0000256" key="3">
    <source>
        <dbReference type="ARBA" id="ARBA00022741"/>
    </source>
</evidence>
<dbReference type="Gene3D" id="3.40.1190.20">
    <property type="match status" value="1"/>
</dbReference>